<organism evidence="8 9">
    <name type="scientific">Phragmitibacter flavus</name>
    <dbReference type="NCBI Taxonomy" id="2576071"/>
    <lineage>
        <taxon>Bacteria</taxon>
        <taxon>Pseudomonadati</taxon>
        <taxon>Verrucomicrobiota</taxon>
        <taxon>Verrucomicrobiia</taxon>
        <taxon>Verrucomicrobiales</taxon>
        <taxon>Verrucomicrobiaceae</taxon>
        <taxon>Phragmitibacter</taxon>
    </lineage>
</organism>
<reference evidence="8 9" key="1">
    <citation type="submission" date="2019-05" db="EMBL/GenBank/DDBJ databases">
        <title>Verrucobacter flavum gen. nov., sp. nov. a new member of the family Verrucomicrobiaceae.</title>
        <authorList>
            <person name="Szuroczki S."/>
            <person name="Abbaszade G."/>
            <person name="Szabo A."/>
            <person name="Felfoldi T."/>
            <person name="Schumann P."/>
            <person name="Boka K."/>
            <person name="Keki Z."/>
            <person name="Toumi M."/>
            <person name="Toth E."/>
        </authorList>
    </citation>
    <scope>NUCLEOTIDE SEQUENCE [LARGE SCALE GENOMIC DNA]</scope>
    <source>
        <strain evidence="8 9">MG-N-17</strain>
    </source>
</reference>
<evidence type="ECO:0000313" key="9">
    <source>
        <dbReference type="Proteomes" id="UP000306196"/>
    </source>
</evidence>
<evidence type="ECO:0000259" key="6">
    <source>
        <dbReference type="Pfam" id="PF03755"/>
    </source>
</evidence>
<comment type="caution">
    <text evidence="8">The sequence shown here is derived from an EMBL/GenBank/DDBJ whole genome shotgun (WGS) entry which is preliminary data.</text>
</comment>
<evidence type="ECO:0000256" key="3">
    <source>
        <dbReference type="ARBA" id="ARBA00022759"/>
    </source>
</evidence>
<gene>
    <name evidence="8" type="ORF">FEM03_16295</name>
</gene>
<dbReference type="Pfam" id="PF08340">
    <property type="entry name" value="YicC-like_C"/>
    <property type="match status" value="1"/>
</dbReference>
<dbReference type="InterPro" id="IPR013551">
    <property type="entry name" value="YicC-like_C"/>
</dbReference>
<dbReference type="GO" id="GO:0016787">
    <property type="term" value="F:hydrolase activity"/>
    <property type="evidence" value="ECO:0007669"/>
    <property type="project" value="UniProtKB-KW"/>
</dbReference>
<dbReference type="NCBIfam" id="TIGR00255">
    <property type="entry name" value="YicC/YloC family endoribonuclease"/>
    <property type="match status" value="1"/>
</dbReference>
<dbReference type="AlphaFoldDB" id="A0A5R8KB27"/>
<keyword evidence="9" id="KW-1185">Reference proteome</keyword>
<keyword evidence="3" id="KW-0255">Endonuclease</keyword>
<dbReference type="EMBL" id="VAUV01000012">
    <property type="protein sequence ID" value="TLD69522.1"/>
    <property type="molecule type" value="Genomic_DNA"/>
</dbReference>
<dbReference type="InterPro" id="IPR005229">
    <property type="entry name" value="YicC/YloC-like"/>
</dbReference>
<dbReference type="Proteomes" id="UP000306196">
    <property type="component" value="Unassembled WGS sequence"/>
</dbReference>
<feature type="domain" description="Endoribonuclease YicC-like N-terminal" evidence="6">
    <location>
        <begin position="1"/>
        <end position="155"/>
    </location>
</feature>
<comment type="cofactor">
    <cofactor evidence="1">
        <name>a divalent metal cation</name>
        <dbReference type="ChEBI" id="CHEBI:60240"/>
    </cofactor>
</comment>
<dbReference type="PANTHER" id="PTHR30636">
    <property type="entry name" value="UPF0701 PROTEIN YICC"/>
    <property type="match status" value="1"/>
</dbReference>
<dbReference type="OrthoDB" id="9771229at2"/>
<evidence type="ECO:0000256" key="1">
    <source>
        <dbReference type="ARBA" id="ARBA00001968"/>
    </source>
</evidence>
<proteinExistence type="inferred from homology"/>
<evidence type="ECO:0000313" key="8">
    <source>
        <dbReference type="EMBL" id="TLD69522.1"/>
    </source>
</evidence>
<dbReference type="InterPro" id="IPR013527">
    <property type="entry name" value="YicC-like_N"/>
</dbReference>
<accession>A0A5R8KB27</accession>
<keyword evidence="4" id="KW-0378">Hydrolase</keyword>
<sequence length="291" mass="31931">MHSMTGFGRGEAIADGVVWRAEVSSVNRKQLEIVVQLPRELGELEAGLRGKIAERLSRGRVQASFVADRGVGSATKLKVDEDLARQYADSLTRLGASLGLEGGVTATDAVRWPGVFVLEQSSWSAELALPLLEKAMEGALVQMLAMRRTEGANLKVDMLARLALLEGMLDEAGVLAPQAVVRLRDALRVRLEEAGLPLPLDDERLVKEIAMFADRCDISEEITRAASHIGQFRAYMESGEPVGRSLDFLAQELFREFNTMGSKANHAPLAQLIVRAKTELEKIREQVQNIE</sequence>
<dbReference type="PANTHER" id="PTHR30636:SF3">
    <property type="entry name" value="UPF0701 PROTEIN YICC"/>
    <property type="match status" value="1"/>
</dbReference>
<dbReference type="GO" id="GO:0004521">
    <property type="term" value="F:RNA endonuclease activity"/>
    <property type="evidence" value="ECO:0007669"/>
    <property type="project" value="InterPro"/>
</dbReference>
<dbReference type="Pfam" id="PF03755">
    <property type="entry name" value="YicC-like_N"/>
    <property type="match status" value="1"/>
</dbReference>
<protein>
    <submittedName>
        <fullName evidence="8">YicC family protein</fullName>
    </submittedName>
</protein>
<evidence type="ECO:0000259" key="7">
    <source>
        <dbReference type="Pfam" id="PF08340"/>
    </source>
</evidence>
<comment type="similarity">
    <text evidence="5">Belongs to the YicC/YloC family.</text>
</comment>
<keyword evidence="2" id="KW-0540">Nuclease</keyword>
<evidence type="ECO:0000256" key="2">
    <source>
        <dbReference type="ARBA" id="ARBA00022722"/>
    </source>
</evidence>
<feature type="domain" description="Endoribonuclease YicC-like C-terminal" evidence="7">
    <location>
        <begin position="176"/>
        <end position="291"/>
    </location>
</feature>
<evidence type="ECO:0000256" key="5">
    <source>
        <dbReference type="ARBA" id="ARBA00035648"/>
    </source>
</evidence>
<name>A0A5R8KB27_9BACT</name>
<evidence type="ECO:0000256" key="4">
    <source>
        <dbReference type="ARBA" id="ARBA00022801"/>
    </source>
</evidence>